<keyword evidence="3" id="KW-0436">Ligase</keyword>
<dbReference type="InterPro" id="IPR050237">
    <property type="entry name" value="ATP-dep_AMP-bd_enzyme"/>
</dbReference>
<dbReference type="Gene3D" id="3.40.50.12780">
    <property type="entry name" value="N-terminal domain of ligase-like"/>
    <property type="match status" value="1"/>
</dbReference>
<dbReference type="InterPro" id="IPR042099">
    <property type="entry name" value="ANL_N_sf"/>
</dbReference>
<proteinExistence type="predicted"/>
<dbReference type="Pfam" id="PF00501">
    <property type="entry name" value="AMP-binding"/>
    <property type="match status" value="1"/>
</dbReference>
<keyword evidence="4" id="KW-1185">Reference proteome</keyword>
<dbReference type="GO" id="GO:0016877">
    <property type="term" value="F:ligase activity, forming carbon-sulfur bonds"/>
    <property type="evidence" value="ECO:0007669"/>
    <property type="project" value="UniProtKB-ARBA"/>
</dbReference>
<dbReference type="EMBL" id="MASU01000003">
    <property type="protein sequence ID" value="PXY37279.1"/>
    <property type="molecule type" value="Genomic_DNA"/>
</dbReference>
<dbReference type="InterPro" id="IPR025110">
    <property type="entry name" value="AMP-bd_C"/>
</dbReference>
<protein>
    <submittedName>
        <fullName evidence="3">Fatty acid--CoA ligase</fullName>
    </submittedName>
</protein>
<name>A0A318LXS5_9PSEU</name>
<evidence type="ECO:0000259" key="2">
    <source>
        <dbReference type="Pfam" id="PF13193"/>
    </source>
</evidence>
<dbReference type="InterPro" id="IPR020845">
    <property type="entry name" value="AMP-binding_CS"/>
</dbReference>
<dbReference type="PANTHER" id="PTHR43767">
    <property type="entry name" value="LONG-CHAIN-FATTY-ACID--COA LIGASE"/>
    <property type="match status" value="1"/>
</dbReference>
<dbReference type="Proteomes" id="UP000247892">
    <property type="component" value="Unassembled WGS sequence"/>
</dbReference>
<dbReference type="InterPro" id="IPR045851">
    <property type="entry name" value="AMP-bd_C_sf"/>
</dbReference>
<evidence type="ECO:0000313" key="3">
    <source>
        <dbReference type="EMBL" id="PXY37279.1"/>
    </source>
</evidence>
<dbReference type="Pfam" id="PF13193">
    <property type="entry name" value="AMP-binding_C"/>
    <property type="match status" value="1"/>
</dbReference>
<evidence type="ECO:0000259" key="1">
    <source>
        <dbReference type="Pfam" id="PF00501"/>
    </source>
</evidence>
<dbReference type="SUPFAM" id="SSF56801">
    <property type="entry name" value="Acetyl-CoA synthetase-like"/>
    <property type="match status" value="1"/>
</dbReference>
<sequence>MSFFLGRILDVLGRGGDAPAFVRDGHTTTYAQARELLLRLHGTVEGGGVGEGDLVAVLGGNRPETVLGQLAVQLRGASVLLVPESASRSARAEVLAGVTACLAEPGREPDGARRVIPLRPSEKDTVNEPGELPPSVQTVFASGGTTGRPKLISHRGIYDGMAHIFQPDPLGPNRVLLVAPLSHLTGNCAVLGALLCGDTVVLHEGFEAGAVLDAIARHRITRLTLTPPRLAKVLDHPALPGTDVSSVRGLSLGASPLPARRLGQALAAFGPVVGQGYGLTEAPMIASIAPEEYEGHPERLRSVGRIVPGMEARIDDGEVLVRGLALMEGYHDSPELTEQAFTDGWLRTGDLGRFDAEGYLYLLDRADDVIVTGEHGTKVYSTVVEDAIVAHPRVRQAAVLGVDGPDGRLVHAVVAAEPGLTADMVRAHVRRVLGGEHFVPASVDFVPALPLTPIGKIDKAALRRS</sequence>
<reference evidence="3 4" key="1">
    <citation type="submission" date="2016-07" db="EMBL/GenBank/DDBJ databases">
        <title>Draft genome sequence of Prauserella sp. YIM 121212, isolated from alkaline soil.</title>
        <authorList>
            <person name="Ruckert C."/>
            <person name="Albersmeier A."/>
            <person name="Jiang C.-L."/>
            <person name="Jiang Y."/>
            <person name="Kalinowski J."/>
            <person name="Schneider O."/>
            <person name="Winkler A."/>
            <person name="Zotchev S.B."/>
        </authorList>
    </citation>
    <scope>NUCLEOTIDE SEQUENCE [LARGE SCALE GENOMIC DNA]</scope>
    <source>
        <strain evidence="3 4">YIM 121212</strain>
    </source>
</reference>
<gene>
    <name evidence="3" type="ORF">BA062_05920</name>
</gene>
<dbReference type="PANTHER" id="PTHR43767:SF7">
    <property type="entry name" value="MEDIUM_LONG-CHAIN-FATTY-ACID--COA LIGASE FADD8"/>
    <property type="match status" value="1"/>
</dbReference>
<comment type="caution">
    <text evidence="3">The sequence shown here is derived from an EMBL/GenBank/DDBJ whole genome shotgun (WGS) entry which is preliminary data.</text>
</comment>
<dbReference type="AlphaFoldDB" id="A0A318LXS5"/>
<dbReference type="PROSITE" id="PS00455">
    <property type="entry name" value="AMP_BINDING"/>
    <property type="match status" value="1"/>
</dbReference>
<dbReference type="RefSeq" id="WP_110335074.1">
    <property type="nucleotide sequence ID" value="NZ_MASU01000003.1"/>
</dbReference>
<feature type="domain" description="AMP-dependent synthetase/ligase" evidence="1">
    <location>
        <begin position="14"/>
        <end position="331"/>
    </location>
</feature>
<evidence type="ECO:0000313" key="4">
    <source>
        <dbReference type="Proteomes" id="UP000247892"/>
    </source>
</evidence>
<dbReference type="OrthoDB" id="9803968at2"/>
<dbReference type="InterPro" id="IPR000873">
    <property type="entry name" value="AMP-dep_synth/lig_dom"/>
</dbReference>
<accession>A0A318LXS5</accession>
<feature type="domain" description="AMP-binding enzyme C-terminal" evidence="2">
    <location>
        <begin position="384"/>
        <end position="456"/>
    </location>
</feature>
<organism evidence="3 4">
    <name type="scientific">Prauserella flavalba</name>
    <dbReference type="NCBI Taxonomy" id="1477506"/>
    <lineage>
        <taxon>Bacteria</taxon>
        <taxon>Bacillati</taxon>
        <taxon>Actinomycetota</taxon>
        <taxon>Actinomycetes</taxon>
        <taxon>Pseudonocardiales</taxon>
        <taxon>Pseudonocardiaceae</taxon>
        <taxon>Prauserella</taxon>
    </lineage>
</organism>
<dbReference type="Gene3D" id="3.30.300.30">
    <property type="match status" value="1"/>
</dbReference>